<dbReference type="InterPro" id="IPR018212">
    <property type="entry name" value="Na/solute_symporter_CS"/>
</dbReference>
<comment type="subcellular location">
    <subcellularLocation>
        <location evidence="1">Cell membrane</location>
        <topology evidence="1">Multi-pass membrane protein</topology>
    </subcellularLocation>
</comment>
<dbReference type="GO" id="GO:0006814">
    <property type="term" value="P:sodium ion transport"/>
    <property type="evidence" value="ECO:0007669"/>
    <property type="project" value="UniProtKB-KW"/>
</dbReference>
<evidence type="ECO:0000256" key="10">
    <source>
        <dbReference type="ARBA" id="ARBA00023136"/>
    </source>
</evidence>
<dbReference type="AlphaFoldDB" id="A0A645CKN4"/>
<comment type="caution">
    <text evidence="13">The sequence shown here is derived from an EMBL/GenBank/DDBJ whole genome shotgun (WGS) entry which is preliminary data.</text>
</comment>
<dbReference type="GO" id="GO:0015293">
    <property type="term" value="F:symporter activity"/>
    <property type="evidence" value="ECO:0007669"/>
    <property type="project" value="UniProtKB-KW"/>
</dbReference>
<dbReference type="GO" id="GO:0005886">
    <property type="term" value="C:plasma membrane"/>
    <property type="evidence" value="ECO:0007669"/>
    <property type="project" value="UniProtKB-SubCell"/>
</dbReference>
<dbReference type="EMBL" id="VSSQ01027985">
    <property type="protein sequence ID" value="MPM77504.1"/>
    <property type="molecule type" value="Genomic_DNA"/>
</dbReference>
<evidence type="ECO:0000256" key="3">
    <source>
        <dbReference type="ARBA" id="ARBA00022448"/>
    </source>
</evidence>
<feature type="transmembrane region" description="Helical" evidence="12">
    <location>
        <begin position="114"/>
        <end position="133"/>
    </location>
</feature>
<evidence type="ECO:0000256" key="9">
    <source>
        <dbReference type="ARBA" id="ARBA00023065"/>
    </source>
</evidence>
<dbReference type="PROSITE" id="PS50283">
    <property type="entry name" value="NA_SOLUT_SYMP_3"/>
    <property type="match status" value="1"/>
</dbReference>
<evidence type="ECO:0000256" key="11">
    <source>
        <dbReference type="ARBA" id="ARBA00023201"/>
    </source>
</evidence>
<keyword evidence="10 12" id="KW-0472">Membrane</keyword>
<dbReference type="PANTHER" id="PTHR48086:SF3">
    <property type="entry name" value="SODIUM_PROLINE SYMPORTER"/>
    <property type="match status" value="1"/>
</dbReference>
<sequence>MLMANNMFPAVLAGIFLAAILAASMSTADSQLLVTAASISEDIYNQYINKKATDKQKLKVVRLAVILIAVLSVGIAFDPNSSVFGLVANAWAGLGAAFGPVVLLSVFWKRMNSFGAMAGMVGGAAVVLMWNVLEKTFVQVQIFQLYELLPAFIVSFILIVIVSSVTKEPSKEMLVTFEEVAVAAKN</sequence>
<keyword evidence="7 12" id="KW-1133">Transmembrane helix</keyword>
<comment type="similarity">
    <text evidence="2">Belongs to the sodium:solute symporter (SSF) (TC 2.A.21) family.</text>
</comment>
<keyword evidence="4" id="KW-1003">Cell membrane</keyword>
<dbReference type="PANTHER" id="PTHR48086">
    <property type="entry name" value="SODIUM/PROLINE SYMPORTER-RELATED"/>
    <property type="match status" value="1"/>
</dbReference>
<keyword evidence="11" id="KW-0739">Sodium transport</keyword>
<keyword evidence="6" id="KW-0769">Symport</keyword>
<evidence type="ECO:0000256" key="12">
    <source>
        <dbReference type="SAM" id="Phobius"/>
    </source>
</evidence>
<dbReference type="PROSITE" id="PS00457">
    <property type="entry name" value="NA_SOLUT_SYMP_2"/>
    <property type="match status" value="1"/>
</dbReference>
<organism evidence="13">
    <name type="scientific">bioreactor metagenome</name>
    <dbReference type="NCBI Taxonomy" id="1076179"/>
    <lineage>
        <taxon>unclassified sequences</taxon>
        <taxon>metagenomes</taxon>
        <taxon>ecological metagenomes</taxon>
    </lineage>
</organism>
<dbReference type="Pfam" id="PF00474">
    <property type="entry name" value="SSF"/>
    <property type="match status" value="1"/>
</dbReference>
<evidence type="ECO:0000256" key="5">
    <source>
        <dbReference type="ARBA" id="ARBA00022692"/>
    </source>
</evidence>
<feature type="transmembrane region" description="Helical" evidence="12">
    <location>
        <begin position="60"/>
        <end position="77"/>
    </location>
</feature>
<protein>
    <submittedName>
        <fullName evidence="13">Osmoregulated proline transporter OpuE</fullName>
    </submittedName>
</protein>
<keyword evidence="9" id="KW-0406">Ion transport</keyword>
<accession>A0A645CKN4</accession>
<evidence type="ECO:0000256" key="1">
    <source>
        <dbReference type="ARBA" id="ARBA00004651"/>
    </source>
</evidence>
<evidence type="ECO:0000256" key="7">
    <source>
        <dbReference type="ARBA" id="ARBA00022989"/>
    </source>
</evidence>
<gene>
    <name evidence="13" type="primary">opuE_11</name>
    <name evidence="13" type="ORF">SDC9_124510</name>
</gene>
<evidence type="ECO:0000256" key="6">
    <source>
        <dbReference type="ARBA" id="ARBA00022847"/>
    </source>
</evidence>
<dbReference type="InterPro" id="IPR038377">
    <property type="entry name" value="Na/Glc_symporter_sf"/>
</dbReference>
<evidence type="ECO:0000256" key="4">
    <source>
        <dbReference type="ARBA" id="ARBA00022475"/>
    </source>
</evidence>
<dbReference type="InterPro" id="IPR001734">
    <property type="entry name" value="Na/solute_symporter"/>
</dbReference>
<reference evidence="13" key="1">
    <citation type="submission" date="2019-08" db="EMBL/GenBank/DDBJ databases">
        <authorList>
            <person name="Kucharzyk K."/>
            <person name="Murdoch R.W."/>
            <person name="Higgins S."/>
            <person name="Loffler F."/>
        </authorList>
    </citation>
    <scope>NUCLEOTIDE SEQUENCE</scope>
</reference>
<dbReference type="InterPro" id="IPR050277">
    <property type="entry name" value="Sodium:Solute_Symporter"/>
</dbReference>
<feature type="transmembrane region" description="Helical" evidence="12">
    <location>
        <begin position="145"/>
        <end position="165"/>
    </location>
</feature>
<proteinExistence type="inferred from homology"/>
<keyword evidence="5 12" id="KW-0812">Transmembrane</keyword>
<name>A0A645CKN4_9ZZZZ</name>
<dbReference type="Gene3D" id="1.20.1730.10">
    <property type="entry name" value="Sodium/glucose cotransporter"/>
    <property type="match status" value="1"/>
</dbReference>
<feature type="transmembrane region" description="Helical" evidence="12">
    <location>
        <begin position="84"/>
        <end position="108"/>
    </location>
</feature>
<evidence type="ECO:0000313" key="13">
    <source>
        <dbReference type="EMBL" id="MPM77504.1"/>
    </source>
</evidence>
<evidence type="ECO:0000256" key="2">
    <source>
        <dbReference type="ARBA" id="ARBA00006434"/>
    </source>
</evidence>
<evidence type="ECO:0000256" key="8">
    <source>
        <dbReference type="ARBA" id="ARBA00023053"/>
    </source>
</evidence>
<keyword evidence="3" id="KW-0813">Transport</keyword>
<keyword evidence="8" id="KW-0915">Sodium</keyword>
<dbReference type="GO" id="GO:0046942">
    <property type="term" value="P:carboxylic acid transport"/>
    <property type="evidence" value="ECO:0007669"/>
    <property type="project" value="UniProtKB-ARBA"/>
</dbReference>